<dbReference type="PANTHER" id="PTHR46796">
    <property type="entry name" value="HTH-TYPE TRANSCRIPTIONAL ACTIVATOR RHAS-RELATED"/>
    <property type="match status" value="1"/>
</dbReference>
<protein>
    <submittedName>
        <fullName evidence="6">AraC family transcriptional regulator</fullName>
    </submittedName>
</protein>
<evidence type="ECO:0000313" key="6">
    <source>
        <dbReference type="EMBL" id="RUQ68565.1"/>
    </source>
</evidence>
<dbReference type="InterPro" id="IPR018062">
    <property type="entry name" value="HTH_AraC-typ_CS"/>
</dbReference>
<organism evidence="6 7">
    <name type="scientific">Azospirillum doebereinerae</name>
    <dbReference type="NCBI Taxonomy" id="92933"/>
    <lineage>
        <taxon>Bacteria</taxon>
        <taxon>Pseudomonadati</taxon>
        <taxon>Pseudomonadota</taxon>
        <taxon>Alphaproteobacteria</taxon>
        <taxon>Rhodospirillales</taxon>
        <taxon>Azospirillaceae</taxon>
        <taxon>Azospirillum</taxon>
    </lineage>
</organism>
<dbReference type="PROSITE" id="PS00041">
    <property type="entry name" value="HTH_ARAC_FAMILY_1"/>
    <property type="match status" value="1"/>
</dbReference>
<evidence type="ECO:0000259" key="5">
    <source>
        <dbReference type="PROSITE" id="PS01124"/>
    </source>
</evidence>
<proteinExistence type="predicted"/>
<dbReference type="InterPro" id="IPR009057">
    <property type="entry name" value="Homeodomain-like_sf"/>
</dbReference>
<dbReference type="Proteomes" id="UP000280346">
    <property type="component" value="Unassembled WGS sequence"/>
</dbReference>
<evidence type="ECO:0000256" key="1">
    <source>
        <dbReference type="ARBA" id="ARBA00023015"/>
    </source>
</evidence>
<keyword evidence="7" id="KW-1185">Reference proteome</keyword>
<comment type="caution">
    <text evidence="6">The sequence shown here is derived from an EMBL/GenBank/DDBJ whole genome shotgun (WGS) entry which is preliminary data.</text>
</comment>
<sequence length="314" mass="33988">MAAGSNLDLSFIPAPAKPEVLTRRLGRGTVGIARVRCATDGLGPLDAPAIENAFLISHHLSHFHSDIRVDGKPVVKPRDIAGLTTIHDFRHDIACHIHTAFDTMTFHLPRVVLEAVFPDDGPEQFEDLDIEPSGCVADPTIAAVAAAMLPALAMPERISLLFLDHVSCALATHVAAVYGRLSTARTGGALAPWQERRAKEMIAARLDGEIRLAELAAECRLSVGHFARAFRQTTDTSPHQWLLQRRVEHAKTLMRDGGQTLADVALACGFADQSHFSRTFRRLTGVTPRAWRHRNAAAGATAHASARPADSLPV</sequence>
<dbReference type="PROSITE" id="PS01124">
    <property type="entry name" value="HTH_ARAC_FAMILY_2"/>
    <property type="match status" value="1"/>
</dbReference>
<feature type="region of interest" description="Disordered" evidence="4">
    <location>
        <begin position="295"/>
        <end position="314"/>
    </location>
</feature>
<keyword evidence="3" id="KW-0804">Transcription</keyword>
<name>A0A433J6J7_9PROT</name>
<evidence type="ECO:0000256" key="2">
    <source>
        <dbReference type="ARBA" id="ARBA00023125"/>
    </source>
</evidence>
<dbReference type="PANTHER" id="PTHR46796:SF14">
    <property type="entry name" value="TRANSCRIPTIONAL REGULATORY PROTEIN"/>
    <property type="match status" value="1"/>
</dbReference>
<feature type="compositionally biased region" description="Low complexity" evidence="4">
    <location>
        <begin position="296"/>
        <end position="314"/>
    </location>
</feature>
<dbReference type="Pfam" id="PF12833">
    <property type="entry name" value="HTH_18"/>
    <property type="match status" value="1"/>
</dbReference>
<dbReference type="GO" id="GO:0043565">
    <property type="term" value="F:sequence-specific DNA binding"/>
    <property type="evidence" value="ECO:0007669"/>
    <property type="project" value="InterPro"/>
</dbReference>
<dbReference type="InterPro" id="IPR018060">
    <property type="entry name" value="HTH_AraC"/>
</dbReference>
<evidence type="ECO:0000256" key="3">
    <source>
        <dbReference type="ARBA" id="ARBA00023163"/>
    </source>
</evidence>
<dbReference type="SMART" id="SM00342">
    <property type="entry name" value="HTH_ARAC"/>
    <property type="match status" value="1"/>
</dbReference>
<dbReference type="Gene3D" id="1.10.10.60">
    <property type="entry name" value="Homeodomain-like"/>
    <property type="match status" value="2"/>
</dbReference>
<evidence type="ECO:0000256" key="4">
    <source>
        <dbReference type="SAM" id="MobiDB-lite"/>
    </source>
</evidence>
<reference evidence="6 7" key="1">
    <citation type="submission" date="2018-12" db="EMBL/GenBank/DDBJ databases">
        <authorList>
            <person name="Yang Y."/>
        </authorList>
    </citation>
    <scope>NUCLEOTIDE SEQUENCE [LARGE SCALE GENOMIC DNA]</scope>
    <source>
        <strain evidence="6 7">GSF71</strain>
    </source>
</reference>
<dbReference type="InterPro" id="IPR050204">
    <property type="entry name" value="AraC_XylS_family_regulators"/>
</dbReference>
<accession>A0A433J6J7</accession>
<dbReference type="SUPFAM" id="SSF46689">
    <property type="entry name" value="Homeodomain-like"/>
    <property type="match status" value="2"/>
</dbReference>
<feature type="domain" description="HTH araC/xylS-type" evidence="5">
    <location>
        <begin position="196"/>
        <end position="294"/>
    </location>
</feature>
<gene>
    <name evidence="6" type="ORF">EJ913_18140</name>
</gene>
<dbReference type="OrthoDB" id="9806208at2"/>
<evidence type="ECO:0000313" key="7">
    <source>
        <dbReference type="Proteomes" id="UP000280346"/>
    </source>
</evidence>
<dbReference type="AlphaFoldDB" id="A0A433J6J7"/>
<dbReference type="EMBL" id="RZIJ01000014">
    <property type="protein sequence ID" value="RUQ68565.1"/>
    <property type="molecule type" value="Genomic_DNA"/>
</dbReference>
<dbReference type="GO" id="GO:0003700">
    <property type="term" value="F:DNA-binding transcription factor activity"/>
    <property type="evidence" value="ECO:0007669"/>
    <property type="project" value="InterPro"/>
</dbReference>
<keyword evidence="2" id="KW-0238">DNA-binding</keyword>
<keyword evidence="1" id="KW-0805">Transcription regulation</keyword>
<dbReference type="PRINTS" id="PR00032">
    <property type="entry name" value="HTHARAC"/>
</dbReference>
<dbReference type="InterPro" id="IPR020449">
    <property type="entry name" value="Tscrpt_reg_AraC-type_HTH"/>
</dbReference>